<dbReference type="Gene3D" id="3.40.50.300">
    <property type="entry name" value="P-loop containing nucleotide triphosphate hydrolases"/>
    <property type="match status" value="1"/>
</dbReference>
<feature type="region of interest" description="Disordered" evidence="1">
    <location>
        <begin position="306"/>
        <end position="326"/>
    </location>
</feature>
<organism evidence="3 4">
    <name type="scientific">Antrihabitans stalactiti</name>
    <dbReference type="NCBI Taxonomy" id="2584121"/>
    <lineage>
        <taxon>Bacteria</taxon>
        <taxon>Bacillati</taxon>
        <taxon>Actinomycetota</taxon>
        <taxon>Actinomycetes</taxon>
        <taxon>Mycobacteriales</taxon>
        <taxon>Nocardiaceae</taxon>
        <taxon>Antrihabitans</taxon>
    </lineage>
</organism>
<keyword evidence="4" id="KW-1185">Reference proteome</keyword>
<evidence type="ECO:0000256" key="1">
    <source>
        <dbReference type="SAM" id="MobiDB-lite"/>
    </source>
</evidence>
<dbReference type="InterPro" id="IPR027417">
    <property type="entry name" value="P-loop_NTPase"/>
</dbReference>
<dbReference type="EMBL" id="VCQU01000011">
    <property type="protein sequence ID" value="NMN98468.1"/>
    <property type="molecule type" value="Genomic_DNA"/>
</dbReference>
<accession>A0A848KKS1</accession>
<dbReference type="GO" id="GO:0005524">
    <property type="term" value="F:ATP binding"/>
    <property type="evidence" value="ECO:0007669"/>
    <property type="project" value="InterPro"/>
</dbReference>
<evidence type="ECO:0000313" key="4">
    <source>
        <dbReference type="Proteomes" id="UP000535543"/>
    </source>
</evidence>
<comment type="caution">
    <text evidence="3">The sequence shown here is derived from an EMBL/GenBank/DDBJ whole genome shotgun (WGS) entry which is preliminary data.</text>
</comment>
<dbReference type="PANTHER" id="PTHR37291:SF1">
    <property type="entry name" value="TYPE IV METHYL-DIRECTED RESTRICTION ENZYME ECOKMCRB SUBUNIT"/>
    <property type="match status" value="1"/>
</dbReference>
<dbReference type="Pfam" id="PF07728">
    <property type="entry name" value="AAA_5"/>
    <property type="match status" value="1"/>
</dbReference>
<evidence type="ECO:0000259" key="2">
    <source>
        <dbReference type="Pfam" id="PF07728"/>
    </source>
</evidence>
<dbReference type="AlphaFoldDB" id="A0A848KKS1"/>
<dbReference type="InterPro" id="IPR011704">
    <property type="entry name" value="ATPase_dyneun-rel_AAA"/>
</dbReference>
<reference evidence="3 4" key="1">
    <citation type="submission" date="2019-05" db="EMBL/GenBank/DDBJ databases">
        <authorList>
            <person name="Lee S.D."/>
        </authorList>
    </citation>
    <scope>NUCLEOTIDE SEQUENCE [LARGE SCALE GENOMIC DNA]</scope>
    <source>
        <strain evidence="3 4">YC2-7</strain>
    </source>
</reference>
<dbReference type="InterPro" id="IPR052934">
    <property type="entry name" value="Methyl-DNA_Rec/Restrict_Enz"/>
</dbReference>
<dbReference type="Proteomes" id="UP000535543">
    <property type="component" value="Unassembled WGS sequence"/>
</dbReference>
<dbReference type="SUPFAM" id="SSF52540">
    <property type="entry name" value="P-loop containing nucleoside triphosphate hydrolases"/>
    <property type="match status" value="1"/>
</dbReference>
<name>A0A848KKS1_9NOCA</name>
<protein>
    <submittedName>
        <fullName evidence="3">AAA family ATPase</fullName>
    </submittedName>
</protein>
<sequence length="326" mass="35554">MFEELIPEVRTLTADDLGIGIKAKAATGHASSAPDAPEIAANDPRVQEIIRLANQFGGVLLSGPPGTSKSFYAAAAAQHLTGGDNARCRFVQFHASYQYEDFMLGFSPENDGFGIKKGPFLSLAHDAKDDPGNAYVLVIDELSRADVGRVFGEALTYVERSKRELPFRIANGDELVVPTNLIILATMNPFDRGVDEVDAAFERRFAKISMDPSAELLEGILVDNEMDEALAAGVLRWFRRVNEHARKNPAAAVGHAYFADASDTASLMDIWEYQLKYLVQRAFRRDVNTLADVEAAWKRTFVVPAPEGTPMGASGREPPPDPEAGQ</sequence>
<dbReference type="PANTHER" id="PTHR37291">
    <property type="entry name" value="5-METHYLCYTOSINE-SPECIFIC RESTRICTION ENZYME B"/>
    <property type="match status" value="1"/>
</dbReference>
<evidence type="ECO:0000313" key="3">
    <source>
        <dbReference type="EMBL" id="NMN98468.1"/>
    </source>
</evidence>
<reference evidence="3 4" key="2">
    <citation type="submission" date="2020-06" db="EMBL/GenBank/DDBJ databases">
        <title>Antribacter stalactiti gen. nov., sp. nov., a new member of the family Nacardiaceae isolated from a cave.</title>
        <authorList>
            <person name="Kim I.S."/>
        </authorList>
    </citation>
    <scope>NUCLEOTIDE SEQUENCE [LARGE SCALE GENOMIC DNA]</scope>
    <source>
        <strain evidence="3 4">YC2-7</strain>
    </source>
</reference>
<proteinExistence type="predicted"/>
<feature type="domain" description="ATPase dynein-related AAA" evidence="2">
    <location>
        <begin position="58"/>
        <end position="205"/>
    </location>
</feature>
<dbReference type="GO" id="GO:0016887">
    <property type="term" value="F:ATP hydrolysis activity"/>
    <property type="evidence" value="ECO:0007669"/>
    <property type="project" value="InterPro"/>
</dbReference>
<gene>
    <name evidence="3" type="ORF">FGL95_25860</name>
</gene>